<evidence type="ECO:0000256" key="1">
    <source>
        <dbReference type="SAM" id="SignalP"/>
    </source>
</evidence>
<proteinExistence type="predicted"/>
<dbReference type="HOGENOM" id="CLU_539656_0_0_1"/>
<dbReference type="Proteomes" id="UP000030106">
    <property type="component" value="Unassembled WGS sequence"/>
</dbReference>
<sequence>MLPTFSYFITLTLSLVGGTIAGPILAPRTCYPTETASQLCYTAPNNDPQGVDIEDVQFIASYLRAYGAQIRAGRLFSMAAKDTPDCAEWQLYAHGTARAVAKHIDLTVDSSVLFSDIATTIDGGPNASSAQQAAALIGCATDGGSKGVAVNASNPTYSGPTYPKGYVTKGILVKIVAAGDSRYRVVRLRDAQVDDVTKMAKLSGFGRLFAALLALQILPWIIAVDISDIFTVQRGKVAGSCDGQMNLLNDWLAESTLSVEQALDAIDRYNSNLNVRKAMNTIFHIQNQGKMPASGKRRESFKRVKNELEWVYTFFQGGPYKKEHFWLFCDCTFLESHLPSQPAYDYLGNKIHDDDNEIVTIEKVKEYKKALAREPNSRPWWSGAHSALKGYYFTEKGGDYCIESQLAATAHIEELNRPLPAGETEKVEIASVILCPESFNTTLRQANYRDANDLITDGTNLADGVPRSATLLHEAFHAIRGDDLFSGNDESCEQPLFGLGPSPYL</sequence>
<protein>
    <recommendedName>
        <fullName evidence="4">Lysine-specific metallo-endopeptidase domain-containing protein</fullName>
    </recommendedName>
</protein>
<evidence type="ECO:0008006" key="4">
    <source>
        <dbReference type="Google" id="ProtNLM"/>
    </source>
</evidence>
<dbReference type="EMBL" id="ANFO01000709">
    <property type="protein sequence ID" value="KGQ07261.1"/>
    <property type="molecule type" value="Genomic_DNA"/>
</dbReference>
<evidence type="ECO:0000313" key="2">
    <source>
        <dbReference type="EMBL" id="KGQ07261.1"/>
    </source>
</evidence>
<comment type="caution">
    <text evidence="2">The sequence shown here is derived from an EMBL/GenBank/DDBJ whole genome shotgun (WGS) entry which is preliminary data.</text>
</comment>
<name>A0A0A2VHB9_BEABA</name>
<reference evidence="2 3" key="1">
    <citation type="submission" date="2012-10" db="EMBL/GenBank/DDBJ databases">
        <title>Genome sequencing and analysis of entomopathogenic fungi Beauveria bassiana D1-5.</title>
        <authorList>
            <person name="Li Q."/>
            <person name="Wang L."/>
            <person name="Zhang Z."/>
            <person name="Wang Q."/>
            <person name="Ren J."/>
            <person name="Wang M."/>
            <person name="Xu W."/>
            <person name="Wang J."/>
            <person name="Lu Y."/>
            <person name="Du Q."/>
            <person name="Sun Z."/>
        </authorList>
    </citation>
    <scope>NUCLEOTIDE SEQUENCE [LARGE SCALE GENOMIC DNA]</scope>
    <source>
        <strain evidence="2 3">D1-5</strain>
    </source>
</reference>
<keyword evidence="1" id="KW-0732">Signal</keyword>
<evidence type="ECO:0000313" key="3">
    <source>
        <dbReference type="Proteomes" id="UP000030106"/>
    </source>
</evidence>
<feature type="signal peptide" evidence="1">
    <location>
        <begin position="1"/>
        <end position="21"/>
    </location>
</feature>
<accession>A0A0A2VHB9</accession>
<dbReference type="OrthoDB" id="4259138at2759"/>
<dbReference type="eggNOG" id="ENOG502RK22">
    <property type="taxonomic scope" value="Eukaryota"/>
</dbReference>
<organism evidence="2 3">
    <name type="scientific">Beauveria bassiana D1-5</name>
    <dbReference type="NCBI Taxonomy" id="1245745"/>
    <lineage>
        <taxon>Eukaryota</taxon>
        <taxon>Fungi</taxon>
        <taxon>Dikarya</taxon>
        <taxon>Ascomycota</taxon>
        <taxon>Pezizomycotina</taxon>
        <taxon>Sordariomycetes</taxon>
        <taxon>Hypocreomycetidae</taxon>
        <taxon>Hypocreales</taxon>
        <taxon>Cordycipitaceae</taxon>
        <taxon>Beauveria</taxon>
    </lineage>
</organism>
<dbReference type="AlphaFoldDB" id="A0A0A2VHB9"/>
<feature type="chain" id="PRO_5001995321" description="Lysine-specific metallo-endopeptidase domain-containing protein" evidence="1">
    <location>
        <begin position="22"/>
        <end position="505"/>
    </location>
</feature>
<gene>
    <name evidence="2" type="ORF">BBAD15_g7422</name>
</gene>